<feature type="compositionally biased region" description="Basic and acidic residues" evidence="10">
    <location>
        <begin position="355"/>
        <end position="365"/>
    </location>
</feature>
<dbReference type="CDD" id="cd12122">
    <property type="entry name" value="AMPKA_C"/>
    <property type="match status" value="1"/>
</dbReference>
<evidence type="ECO:0000256" key="10">
    <source>
        <dbReference type="SAM" id="MobiDB-lite"/>
    </source>
</evidence>
<dbReference type="Gene3D" id="1.10.510.10">
    <property type="entry name" value="Transferase(Phosphotransferase) domain 1"/>
    <property type="match status" value="1"/>
</dbReference>
<dbReference type="PANTHER" id="PTHR24346:SF82">
    <property type="entry name" value="KP78A-RELATED"/>
    <property type="match status" value="1"/>
</dbReference>
<dbReference type="PROSITE" id="PS00108">
    <property type="entry name" value="PROTEIN_KINASE_ST"/>
    <property type="match status" value="1"/>
</dbReference>
<evidence type="ECO:0000256" key="8">
    <source>
        <dbReference type="ARBA" id="ARBA00047899"/>
    </source>
</evidence>
<feature type="domain" description="UBA" evidence="12">
    <location>
        <begin position="297"/>
        <end position="337"/>
    </location>
</feature>
<sequence>MAGEGSSSRVLRRQSSATVCAEFNYRLGKTMGFGAFSKVKSATHSLTGQKVAIKIMNRHKMKDMEEKVRRELKVMQVVMHPHIVRLYEIIETHSDIYVVMEYVESGDLFDYIVLNGRLPEDEARHFFQQIIAGVEYCHRNRVVHRDLKPENLLLDAKRRSVKIADFGLSNIMHDGQFLKTSCGSPNYAAPEVIQRRYYAGPEVDVWSCGVILYAMLCGILPFDDENISSLYQKITDGIYTLPCHLSMQARDLITRILKTDPLRRITISEIRCHPWFQVHLPLYLAVPPPEYAQQLKRIDEDVASRVEKLGFDHNHLIDCLHRREITKATVTYYLLLDSLHSENQDDYLESEFEELEARASSREDPTQSVSASPMIANHQQQSTTEAPVRTISLEQKPEACSIMPPTRITPDGSWAVGLQSQADPSEIMMEVLKALRELDIVWKSIGAYSVRCRWVPPLPNLSKSCNWSAGNSYSESPMTLGSFPLSEMSLQANGVMLDDNELGDQFLVRFEVQLFKTREGKYLLDLQRVGGPNFLFLELCASFLAEVGAV</sequence>
<dbReference type="Pfam" id="PF00069">
    <property type="entry name" value="Pkinase"/>
    <property type="match status" value="1"/>
</dbReference>
<proteinExistence type="inferred from homology"/>
<evidence type="ECO:0000256" key="6">
    <source>
        <dbReference type="ARBA" id="ARBA00022777"/>
    </source>
</evidence>
<dbReference type="SMART" id="SM00220">
    <property type="entry name" value="S_TKc"/>
    <property type="match status" value="1"/>
</dbReference>
<protein>
    <recommendedName>
        <fullName evidence="2">non-specific serine/threonine protein kinase</fullName>
        <ecNumber evidence="2">2.7.11.1</ecNumber>
    </recommendedName>
</protein>
<evidence type="ECO:0000313" key="15">
    <source>
        <dbReference type="Proteomes" id="UP001497522"/>
    </source>
</evidence>
<evidence type="ECO:0000259" key="11">
    <source>
        <dbReference type="PROSITE" id="PS50011"/>
    </source>
</evidence>
<evidence type="ECO:0000256" key="5">
    <source>
        <dbReference type="ARBA" id="ARBA00022741"/>
    </source>
</evidence>
<dbReference type="PROSITE" id="PS50011">
    <property type="entry name" value="PROTEIN_KINASE_DOM"/>
    <property type="match status" value="1"/>
</dbReference>
<gene>
    <name evidence="14" type="ORF">CSSPJE1EN2_LOCUS16776</name>
</gene>
<dbReference type="InterPro" id="IPR008271">
    <property type="entry name" value="Ser/Thr_kinase_AS"/>
</dbReference>
<evidence type="ECO:0000256" key="7">
    <source>
        <dbReference type="ARBA" id="ARBA00022840"/>
    </source>
</evidence>
<dbReference type="InterPro" id="IPR015940">
    <property type="entry name" value="UBA"/>
</dbReference>
<feature type="domain" description="KA1" evidence="13">
    <location>
        <begin position="501"/>
        <end position="549"/>
    </location>
</feature>
<organism evidence="14 15">
    <name type="scientific">Sphagnum jensenii</name>
    <dbReference type="NCBI Taxonomy" id="128206"/>
    <lineage>
        <taxon>Eukaryota</taxon>
        <taxon>Viridiplantae</taxon>
        <taxon>Streptophyta</taxon>
        <taxon>Embryophyta</taxon>
        <taxon>Bryophyta</taxon>
        <taxon>Sphagnophytina</taxon>
        <taxon>Sphagnopsida</taxon>
        <taxon>Sphagnales</taxon>
        <taxon>Sphagnaceae</taxon>
        <taxon>Sphagnum</taxon>
    </lineage>
</organism>
<dbReference type="InterPro" id="IPR011009">
    <property type="entry name" value="Kinase-like_dom_sf"/>
</dbReference>
<feature type="domain" description="Protein kinase" evidence="11">
    <location>
        <begin position="25"/>
        <end position="276"/>
    </location>
</feature>
<comment type="catalytic activity">
    <reaction evidence="9">
        <text>L-seryl-[protein] + ATP = O-phospho-L-seryl-[protein] + ADP + H(+)</text>
        <dbReference type="Rhea" id="RHEA:17989"/>
        <dbReference type="Rhea" id="RHEA-COMP:9863"/>
        <dbReference type="Rhea" id="RHEA-COMP:11604"/>
        <dbReference type="ChEBI" id="CHEBI:15378"/>
        <dbReference type="ChEBI" id="CHEBI:29999"/>
        <dbReference type="ChEBI" id="CHEBI:30616"/>
        <dbReference type="ChEBI" id="CHEBI:83421"/>
        <dbReference type="ChEBI" id="CHEBI:456216"/>
        <dbReference type="EC" id="2.7.11.1"/>
    </reaction>
</comment>
<keyword evidence="7" id="KW-0067">ATP-binding</keyword>
<evidence type="ECO:0000256" key="2">
    <source>
        <dbReference type="ARBA" id="ARBA00012513"/>
    </source>
</evidence>
<dbReference type="PANTHER" id="PTHR24346">
    <property type="entry name" value="MAP/MICROTUBULE AFFINITY-REGULATING KINASE"/>
    <property type="match status" value="1"/>
</dbReference>
<comment type="similarity">
    <text evidence="1">Belongs to the protein kinase superfamily. CAMK Ser/Thr protein kinase family. SNF1 subfamily.</text>
</comment>
<feature type="compositionally biased region" description="Polar residues" evidence="10">
    <location>
        <begin position="366"/>
        <end position="385"/>
    </location>
</feature>
<dbReference type="Proteomes" id="UP001497522">
    <property type="component" value="Chromosome 4"/>
</dbReference>
<evidence type="ECO:0000259" key="13">
    <source>
        <dbReference type="PROSITE" id="PS50032"/>
    </source>
</evidence>
<dbReference type="CDD" id="cd14079">
    <property type="entry name" value="STKc_AMPK_alpha"/>
    <property type="match status" value="1"/>
</dbReference>
<dbReference type="Pfam" id="PF02149">
    <property type="entry name" value="KA1"/>
    <property type="match status" value="1"/>
</dbReference>
<evidence type="ECO:0000256" key="9">
    <source>
        <dbReference type="ARBA" id="ARBA00048679"/>
    </source>
</evidence>
<evidence type="ECO:0000256" key="3">
    <source>
        <dbReference type="ARBA" id="ARBA00022527"/>
    </source>
</evidence>
<evidence type="ECO:0000313" key="14">
    <source>
        <dbReference type="EMBL" id="CAK9874341.1"/>
    </source>
</evidence>
<evidence type="ECO:0000256" key="4">
    <source>
        <dbReference type="ARBA" id="ARBA00022679"/>
    </source>
</evidence>
<keyword evidence="4" id="KW-0808">Transferase</keyword>
<keyword evidence="5" id="KW-0547">Nucleotide-binding</keyword>
<dbReference type="CDD" id="cd14335">
    <property type="entry name" value="UBA_SnRK1_plant"/>
    <property type="match status" value="1"/>
</dbReference>
<dbReference type="InterPro" id="IPR001772">
    <property type="entry name" value="KA1_dom"/>
</dbReference>
<dbReference type="SUPFAM" id="SSF56112">
    <property type="entry name" value="Protein kinase-like (PK-like)"/>
    <property type="match status" value="1"/>
</dbReference>
<dbReference type="PROSITE" id="PS50032">
    <property type="entry name" value="KA1"/>
    <property type="match status" value="1"/>
</dbReference>
<dbReference type="InterPro" id="IPR028375">
    <property type="entry name" value="KA1/Ssp2_C"/>
</dbReference>
<feature type="region of interest" description="Disordered" evidence="10">
    <location>
        <begin position="351"/>
        <end position="386"/>
    </location>
</feature>
<comment type="catalytic activity">
    <reaction evidence="8">
        <text>L-threonyl-[protein] + ATP = O-phospho-L-threonyl-[protein] + ADP + H(+)</text>
        <dbReference type="Rhea" id="RHEA:46608"/>
        <dbReference type="Rhea" id="RHEA-COMP:11060"/>
        <dbReference type="Rhea" id="RHEA-COMP:11605"/>
        <dbReference type="ChEBI" id="CHEBI:15378"/>
        <dbReference type="ChEBI" id="CHEBI:30013"/>
        <dbReference type="ChEBI" id="CHEBI:30616"/>
        <dbReference type="ChEBI" id="CHEBI:61977"/>
        <dbReference type="ChEBI" id="CHEBI:456216"/>
        <dbReference type="EC" id="2.7.11.1"/>
    </reaction>
</comment>
<keyword evidence="3" id="KW-0723">Serine/threonine-protein kinase</keyword>
<dbReference type="EMBL" id="OZ023705">
    <property type="protein sequence ID" value="CAK9874341.1"/>
    <property type="molecule type" value="Genomic_DNA"/>
</dbReference>
<accession>A0ABP1BG90</accession>
<reference evidence="14" key="1">
    <citation type="submission" date="2024-03" db="EMBL/GenBank/DDBJ databases">
        <authorList>
            <consortium name="ELIXIR-Norway"/>
            <consortium name="Elixir Norway"/>
        </authorList>
    </citation>
    <scope>NUCLEOTIDE SEQUENCE</scope>
</reference>
<dbReference type="InterPro" id="IPR000719">
    <property type="entry name" value="Prot_kinase_dom"/>
</dbReference>
<dbReference type="EC" id="2.7.11.1" evidence="2"/>
<dbReference type="Gene3D" id="3.30.310.80">
    <property type="entry name" value="Kinase associated domain 1, KA1"/>
    <property type="match status" value="1"/>
</dbReference>
<name>A0ABP1BG90_9BRYO</name>
<dbReference type="PROSITE" id="PS50030">
    <property type="entry name" value="UBA"/>
    <property type="match status" value="1"/>
</dbReference>
<evidence type="ECO:0000256" key="1">
    <source>
        <dbReference type="ARBA" id="ARBA00006234"/>
    </source>
</evidence>
<dbReference type="SUPFAM" id="SSF103243">
    <property type="entry name" value="KA1-like"/>
    <property type="match status" value="1"/>
</dbReference>
<keyword evidence="6" id="KW-0418">Kinase</keyword>
<keyword evidence="15" id="KW-1185">Reference proteome</keyword>
<evidence type="ECO:0000259" key="12">
    <source>
        <dbReference type="PROSITE" id="PS50030"/>
    </source>
</evidence>